<dbReference type="RefSeq" id="WP_212544496.1">
    <property type="nucleotide sequence ID" value="NZ_JAGYHF010000004.1"/>
</dbReference>
<organism evidence="2 3">
    <name type="scientific">Pseudomonas rustica</name>
    <dbReference type="NCBI Taxonomy" id="2827099"/>
    <lineage>
        <taxon>Bacteria</taxon>
        <taxon>Pseudomonadati</taxon>
        <taxon>Pseudomonadota</taxon>
        <taxon>Gammaproteobacteria</taxon>
        <taxon>Pseudomonadales</taxon>
        <taxon>Pseudomonadaceae</taxon>
        <taxon>Pseudomonas</taxon>
    </lineage>
</organism>
<dbReference type="EMBL" id="JAGYHF010000004">
    <property type="protein sequence ID" value="MBS4078284.1"/>
    <property type="molecule type" value="Genomic_DNA"/>
</dbReference>
<dbReference type="Proteomes" id="UP000676035">
    <property type="component" value="Unassembled WGS sequence"/>
</dbReference>
<evidence type="ECO:0000259" key="1">
    <source>
        <dbReference type="Pfam" id="PF13817"/>
    </source>
</evidence>
<dbReference type="InterPro" id="IPR039552">
    <property type="entry name" value="IS66_C"/>
</dbReference>
<evidence type="ECO:0000313" key="2">
    <source>
        <dbReference type="EMBL" id="MBS4078284.1"/>
    </source>
</evidence>
<keyword evidence="3" id="KW-1185">Reference proteome</keyword>
<sequence length="105" mass="12218">MTSRPDLDQMPPEQLRTLAGQLMSKVDTHSRKIHRDETIIEQLTHENAIRKRHKFAKRSEQISPAQGSLLDEHDPYAYLKDVLMRLPKQRASEIAQLLPHQWISA</sequence>
<accession>A0ABS5MVD9</accession>
<feature type="domain" description="Transposase IS66 C-terminal" evidence="1">
    <location>
        <begin position="72"/>
        <end position="100"/>
    </location>
</feature>
<dbReference type="Pfam" id="PF13817">
    <property type="entry name" value="DDE_Tnp_IS66_C"/>
    <property type="match status" value="1"/>
</dbReference>
<comment type="caution">
    <text evidence="2">The sequence shown here is derived from an EMBL/GenBank/DDBJ whole genome shotgun (WGS) entry which is preliminary data.</text>
</comment>
<protein>
    <submittedName>
        <fullName evidence="2">Transposase domain-containing protein</fullName>
    </submittedName>
</protein>
<name>A0ABS5MVD9_9PSED</name>
<reference evidence="2 3" key="1">
    <citation type="submission" date="2021-04" db="EMBL/GenBank/DDBJ databases">
        <title>Pseudomonas rustica sp. nov. isolated from raw milk.</title>
        <authorList>
            <person name="Fiedler G."/>
            <person name="Gieschler S."/>
            <person name="Kabisch J."/>
            <person name="Grimmler C."/>
            <person name="Brinks E."/>
            <person name="Wagner N."/>
            <person name="Hetzer B."/>
            <person name="Franz C.M.A.P."/>
            <person name="Boehnlein C."/>
        </authorList>
    </citation>
    <scope>NUCLEOTIDE SEQUENCE [LARGE SCALE GENOMIC DNA]</scope>
    <source>
        <strain evidence="2 3">MBT-4</strain>
    </source>
</reference>
<gene>
    <name evidence="2" type="ORF">KFS80_08320</name>
</gene>
<proteinExistence type="predicted"/>
<evidence type="ECO:0000313" key="3">
    <source>
        <dbReference type="Proteomes" id="UP000676035"/>
    </source>
</evidence>